<evidence type="ECO:0000313" key="10">
    <source>
        <dbReference type="EnsemblMetazoa" id="HelroP150937"/>
    </source>
</evidence>
<dbReference type="KEGG" id="hro:HELRODRAFT_150937"/>
<dbReference type="OrthoDB" id="446074at2759"/>
<feature type="domain" description="MPN" evidence="8">
    <location>
        <begin position="10"/>
        <end position="160"/>
    </location>
</feature>
<evidence type="ECO:0000256" key="7">
    <source>
        <dbReference type="ARBA" id="ARBA00023049"/>
    </source>
</evidence>
<dbReference type="STRING" id="6412.T1EKH9"/>
<dbReference type="EMBL" id="KB096183">
    <property type="protein sequence ID" value="ESO07696.1"/>
    <property type="molecule type" value="Genomic_DNA"/>
</dbReference>
<dbReference type="PROSITE" id="PS50249">
    <property type="entry name" value="MPN"/>
    <property type="match status" value="1"/>
</dbReference>
<proteinExistence type="inferred from homology"/>
<comment type="similarity">
    <text evidence="1">Belongs to the peptidase M67A family. BRCC36 subfamily.</text>
</comment>
<dbReference type="GeneID" id="20197079"/>
<dbReference type="GO" id="GO:0004843">
    <property type="term" value="F:cysteine-type deubiquitinase activity"/>
    <property type="evidence" value="ECO:0007669"/>
    <property type="project" value="InterPro"/>
</dbReference>
<dbReference type="Pfam" id="PF18110">
    <property type="entry name" value="BRCC36_C"/>
    <property type="match status" value="1"/>
</dbReference>
<dbReference type="GO" id="GO:0008237">
    <property type="term" value="F:metallopeptidase activity"/>
    <property type="evidence" value="ECO:0000318"/>
    <property type="project" value="GO_Central"/>
</dbReference>
<organism evidence="10 11">
    <name type="scientific">Helobdella robusta</name>
    <name type="common">Californian leech</name>
    <dbReference type="NCBI Taxonomy" id="6412"/>
    <lineage>
        <taxon>Eukaryota</taxon>
        <taxon>Metazoa</taxon>
        <taxon>Spiralia</taxon>
        <taxon>Lophotrochozoa</taxon>
        <taxon>Annelida</taxon>
        <taxon>Clitellata</taxon>
        <taxon>Hirudinea</taxon>
        <taxon>Rhynchobdellida</taxon>
        <taxon>Glossiphoniidae</taxon>
        <taxon>Helobdella</taxon>
    </lineage>
</organism>
<sequence length="264" mass="30674">ISVKMVLTNVYLTSDTYALCIAHAFTNEKEEIMGLLIGEVVFFFDNYEIKIDCENETCHISSAMILKRSDKRPDRVEISPEQLSNASNHAEHLSEKLNKPMRIVGWYHSHPHITVWPSNVDLKTQASYQLMDDRFVGLIFSVFNQDKSNRTSRWKVLIFYFTSTQYERVDVNVHITPSTTMCTSILDSYQQLHEIIWQEEKELFESTKSDSLDLTSSLHNGAVYTKNVVQIVECIQVPLMNFMQGKLNENLRTIEHMKQKNEKL</sequence>
<dbReference type="GO" id="GO:0006302">
    <property type="term" value="P:double-strand break repair"/>
    <property type="evidence" value="ECO:0000318"/>
    <property type="project" value="GO_Central"/>
</dbReference>
<dbReference type="EnsemblMetazoa" id="HelroT150937">
    <property type="protein sequence ID" value="HelroP150937"/>
    <property type="gene ID" value="HelroG150937"/>
</dbReference>
<evidence type="ECO:0000259" key="8">
    <source>
        <dbReference type="PROSITE" id="PS50249"/>
    </source>
</evidence>
<dbReference type="InParanoid" id="T1EKH9"/>
<evidence type="ECO:0000256" key="2">
    <source>
        <dbReference type="ARBA" id="ARBA00022670"/>
    </source>
</evidence>
<dbReference type="Pfam" id="PF01398">
    <property type="entry name" value="JAB"/>
    <property type="match status" value="1"/>
</dbReference>
<dbReference type="InterPro" id="IPR033860">
    <property type="entry name" value="MPN_BRCC36"/>
</dbReference>
<dbReference type="GO" id="GO:0031593">
    <property type="term" value="F:polyubiquitin modification-dependent protein binding"/>
    <property type="evidence" value="ECO:0000318"/>
    <property type="project" value="GO_Central"/>
</dbReference>
<dbReference type="GO" id="GO:0070536">
    <property type="term" value="P:protein K63-linked deubiquitination"/>
    <property type="evidence" value="ECO:0007669"/>
    <property type="project" value="InterPro"/>
</dbReference>
<dbReference type="InterPro" id="IPR040749">
    <property type="entry name" value="BRCC36_C"/>
</dbReference>
<dbReference type="InterPro" id="IPR000555">
    <property type="entry name" value="JAMM/MPN+_dom"/>
</dbReference>
<dbReference type="MEROPS" id="M67.004"/>
<evidence type="ECO:0000256" key="1">
    <source>
        <dbReference type="ARBA" id="ARBA00008021"/>
    </source>
</evidence>
<evidence type="ECO:0000256" key="6">
    <source>
        <dbReference type="ARBA" id="ARBA00022833"/>
    </source>
</evidence>
<reference evidence="11" key="1">
    <citation type="submission" date="2012-12" db="EMBL/GenBank/DDBJ databases">
        <authorList>
            <person name="Hellsten U."/>
            <person name="Grimwood J."/>
            <person name="Chapman J.A."/>
            <person name="Shapiro H."/>
            <person name="Aerts A."/>
            <person name="Otillar R.P."/>
            <person name="Terry A.Y."/>
            <person name="Boore J.L."/>
            <person name="Simakov O."/>
            <person name="Marletaz F."/>
            <person name="Cho S.-J."/>
            <person name="Edsinger-Gonzales E."/>
            <person name="Havlak P."/>
            <person name="Kuo D.-H."/>
            <person name="Larsson T."/>
            <person name="Lv J."/>
            <person name="Arendt D."/>
            <person name="Savage R."/>
            <person name="Osoegawa K."/>
            <person name="de Jong P."/>
            <person name="Lindberg D.R."/>
            <person name="Seaver E.C."/>
            <person name="Weisblat D.A."/>
            <person name="Putnam N.H."/>
            <person name="Grigoriev I.V."/>
            <person name="Rokhsar D.S."/>
        </authorList>
    </citation>
    <scope>NUCLEOTIDE SEQUENCE</scope>
</reference>
<dbReference type="GO" id="GO:0070552">
    <property type="term" value="C:BRISC complex"/>
    <property type="evidence" value="ECO:0000318"/>
    <property type="project" value="GO_Central"/>
</dbReference>
<keyword evidence="2" id="KW-0645">Protease</keyword>
<dbReference type="RefSeq" id="XP_009014307.1">
    <property type="nucleotide sequence ID" value="XM_009016059.1"/>
</dbReference>
<dbReference type="PANTHER" id="PTHR10410">
    <property type="entry name" value="EUKARYOTIC TRANSLATION INITIATION FACTOR 3 -RELATED"/>
    <property type="match status" value="1"/>
</dbReference>
<dbReference type="Proteomes" id="UP000015101">
    <property type="component" value="Unassembled WGS sequence"/>
</dbReference>
<evidence type="ECO:0000256" key="5">
    <source>
        <dbReference type="ARBA" id="ARBA00022801"/>
    </source>
</evidence>
<keyword evidence="7" id="KW-0482">Metalloprotease</keyword>
<dbReference type="CTD" id="20197079"/>
<evidence type="ECO:0000313" key="11">
    <source>
        <dbReference type="Proteomes" id="UP000015101"/>
    </source>
</evidence>
<keyword evidence="4" id="KW-0833">Ubl conjugation pathway</keyword>
<name>T1EKH9_HELRO</name>
<dbReference type="eggNOG" id="KOG1555">
    <property type="taxonomic scope" value="Eukaryota"/>
</dbReference>
<reference evidence="9 11" key="2">
    <citation type="journal article" date="2013" name="Nature">
        <title>Insights into bilaterian evolution from three spiralian genomes.</title>
        <authorList>
            <person name="Simakov O."/>
            <person name="Marletaz F."/>
            <person name="Cho S.J."/>
            <person name="Edsinger-Gonzales E."/>
            <person name="Havlak P."/>
            <person name="Hellsten U."/>
            <person name="Kuo D.H."/>
            <person name="Larsson T."/>
            <person name="Lv J."/>
            <person name="Arendt D."/>
            <person name="Savage R."/>
            <person name="Osoegawa K."/>
            <person name="de Jong P."/>
            <person name="Grimwood J."/>
            <person name="Chapman J.A."/>
            <person name="Shapiro H."/>
            <person name="Aerts A."/>
            <person name="Otillar R.P."/>
            <person name="Terry A.Y."/>
            <person name="Boore J.L."/>
            <person name="Grigoriev I.V."/>
            <person name="Lindberg D.R."/>
            <person name="Seaver E.C."/>
            <person name="Weisblat D.A."/>
            <person name="Putnam N.H."/>
            <person name="Rokhsar D.S."/>
        </authorList>
    </citation>
    <scope>NUCLEOTIDE SEQUENCE</scope>
</reference>
<dbReference type="GO" id="GO:0006508">
    <property type="term" value="P:proteolysis"/>
    <property type="evidence" value="ECO:0007669"/>
    <property type="project" value="UniProtKB-KW"/>
</dbReference>
<dbReference type="HOGENOM" id="CLU_053351_0_0_1"/>
<reference evidence="10" key="3">
    <citation type="submission" date="2015-06" db="UniProtKB">
        <authorList>
            <consortium name="EnsemblMetazoa"/>
        </authorList>
    </citation>
    <scope>IDENTIFICATION</scope>
</reference>
<dbReference type="Gene3D" id="3.40.140.10">
    <property type="entry name" value="Cytidine Deaminase, domain 2"/>
    <property type="match status" value="1"/>
</dbReference>
<evidence type="ECO:0000256" key="3">
    <source>
        <dbReference type="ARBA" id="ARBA00022723"/>
    </source>
</evidence>
<evidence type="ECO:0000256" key="4">
    <source>
        <dbReference type="ARBA" id="ARBA00022786"/>
    </source>
</evidence>
<dbReference type="SMART" id="SM00232">
    <property type="entry name" value="JAB_MPN"/>
    <property type="match status" value="1"/>
</dbReference>
<dbReference type="AlphaFoldDB" id="T1EKH9"/>
<dbReference type="GO" id="GO:0070531">
    <property type="term" value="C:BRCA1-A complex"/>
    <property type="evidence" value="ECO:0000318"/>
    <property type="project" value="GO_Central"/>
</dbReference>
<keyword evidence="3" id="KW-0479">Metal-binding</keyword>
<dbReference type="CDD" id="cd08068">
    <property type="entry name" value="MPN_BRCC36"/>
    <property type="match status" value="1"/>
</dbReference>
<evidence type="ECO:0000313" key="9">
    <source>
        <dbReference type="EMBL" id="ESO07696.1"/>
    </source>
</evidence>
<gene>
    <name evidence="10" type="primary">20197079</name>
    <name evidence="9" type="ORF">HELRODRAFT_150937</name>
</gene>
<dbReference type="SUPFAM" id="SSF102712">
    <property type="entry name" value="JAB1/MPN domain"/>
    <property type="match status" value="1"/>
</dbReference>
<accession>T1EKH9</accession>
<keyword evidence="11" id="KW-1185">Reference proteome</keyword>
<keyword evidence="6" id="KW-0862">Zinc</keyword>
<dbReference type="GO" id="GO:0046872">
    <property type="term" value="F:metal ion binding"/>
    <property type="evidence" value="ECO:0007669"/>
    <property type="project" value="UniProtKB-KW"/>
</dbReference>
<dbReference type="InterPro" id="IPR037518">
    <property type="entry name" value="MPN"/>
</dbReference>
<dbReference type="OMA" id="CIGEIDT"/>
<dbReference type="InterPro" id="IPR050242">
    <property type="entry name" value="JAMM_MPN+_peptidase_M67A"/>
</dbReference>
<protein>
    <recommendedName>
        <fullName evidence="8">MPN domain-containing protein</fullName>
    </recommendedName>
</protein>
<keyword evidence="5" id="KW-0378">Hydrolase</keyword>
<dbReference type="EMBL" id="AMQM01003493">
    <property type="status" value="NOT_ANNOTATED_CDS"/>
    <property type="molecule type" value="Genomic_DNA"/>
</dbReference>